<evidence type="ECO:0000256" key="4">
    <source>
        <dbReference type="ARBA" id="ARBA00022801"/>
    </source>
</evidence>
<keyword evidence="4" id="KW-0378">Hydrolase</keyword>
<comment type="similarity">
    <text evidence="1">Belongs to the peptidase M20A family.</text>
</comment>
<dbReference type="NCBIfam" id="NF006113">
    <property type="entry name" value="PRK08262.1-4"/>
    <property type="match status" value="1"/>
</dbReference>
<keyword evidence="3" id="KW-0479">Metal-binding</keyword>
<evidence type="ECO:0000256" key="2">
    <source>
        <dbReference type="ARBA" id="ARBA00022670"/>
    </source>
</evidence>
<evidence type="ECO:0000256" key="5">
    <source>
        <dbReference type="ARBA" id="ARBA00022833"/>
    </source>
</evidence>
<dbReference type="EMBL" id="JACOFT010000001">
    <property type="protein sequence ID" value="MBC3810072.1"/>
    <property type="molecule type" value="Genomic_DNA"/>
</dbReference>
<dbReference type="Proteomes" id="UP000637632">
    <property type="component" value="Unassembled WGS sequence"/>
</dbReference>
<dbReference type="PANTHER" id="PTHR45962:SF1">
    <property type="entry name" value="N-FATTY-ACYL-AMINO ACID SYNTHASE_HYDROLASE PM20D1"/>
    <property type="match status" value="1"/>
</dbReference>
<accession>A0ABR6XBE8</accession>
<dbReference type="InterPro" id="IPR011650">
    <property type="entry name" value="Peptidase_M20_dimer"/>
</dbReference>
<evidence type="ECO:0000256" key="1">
    <source>
        <dbReference type="ARBA" id="ARBA00006247"/>
    </source>
</evidence>
<reference evidence="7 8" key="1">
    <citation type="submission" date="2020-08" db="EMBL/GenBank/DDBJ databases">
        <title>Novel species isolated from subtropical streams in China.</title>
        <authorList>
            <person name="Lu H."/>
        </authorList>
    </citation>
    <scope>NUCLEOTIDE SEQUENCE [LARGE SCALE GENOMIC DNA]</scope>
    <source>
        <strain evidence="7 8">CCTCC AB 2015119</strain>
    </source>
</reference>
<evidence type="ECO:0000259" key="6">
    <source>
        <dbReference type="Pfam" id="PF07687"/>
    </source>
</evidence>
<dbReference type="InterPro" id="IPR047177">
    <property type="entry name" value="Pept_M20A"/>
</dbReference>
<keyword evidence="8" id="KW-1185">Reference proteome</keyword>
<evidence type="ECO:0000313" key="8">
    <source>
        <dbReference type="Proteomes" id="UP000637632"/>
    </source>
</evidence>
<dbReference type="Gene3D" id="3.40.630.10">
    <property type="entry name" value="Zn peptidases"/>
    <property type="match status" value="1"/>
</dbReference>
<dbReference type="InterPro" id="IPR001261">
    <property type="entry name" value="ArgE/DapE_CS"/>
</dbReference>
<sequence length="512" mass="56535">MIKRIFLFLIIALLSLVLVIGANTLRQSSRQIPVQPAVIVKLDEQAAAQRLASALRLPTIANADKVQTQSTAFNALHTLLEKSFPLVHAKLQRDIVAEHSLLYRWQGTDTNTRPILLMAHQDVVPVAPGTEHLWQQPPFAGEIKDGFIWGRGAWDDKGNLFAMMEAIETALASGFQPRQTIYLAFGHDEEVGGLHGAKAIATLLESRNIRFEFILDEGMLVTEGILKGLDQSAALIGVAEKGYASMQLSLDATPGHSSMPPQKTAIGMMSNALSKLEQHQLPANIRGIALDMFETIAPEMHGLNRVLLSNLWLFAPLVQHELEKSASTNATLRTTTALTMVHAGNKDNVLPGQIQATVNFRTLPGDTQTSVMEHIKTTIGNDAIRINSLNGNSEPSRVSPVNSDAYRMLHKTIREVFANTIVAPGLMLGATDSRHFEKLSPNIFKFSPVRATSEDLPRFHGTNERISVKNYLEMVRFYHQLLTRTHFINRDECEQGDSGCSARRDAQLRLAP</sequence>
<feature type="domain" description="Peptidase M20 dimerisation" evidence="6">
    <location>
        <begin position="238"/>
        <end position="383"/>
    </location>
</feature>
<dbReference type="Gene3D" id="1.10.150.900">
    <property type="match status" value="1"/>
</dbReference>
<dbReference type="Pfam" id="PF07687">
    <property type="entry name" value="M20_dimer"/>
    <property type="match status" value="1"/>
</dbReference>
<dbReference type="Gene3D" id="3.30.70.360">
    <property type="match status" value="1"/>
</dbReference>
<organism evidence="7 8">
    <name type="scientific">Undibacterium aquatile</name>
    <dbReference type="NCBI Taxonomy" id="1537398"/>
    <lineage>
        <taxon>Bacteria</taxon>
        <taxon>Pseudomonadati</taxon>
        <taxon>Pseudomonadota</taxon>
        <taxon>Betaproteobacteria</taxon>
        <taxon>Burkholderiales</taxon>
        <taxon>Oxalobacteraceae</taxon>
        <taxon>Undibacterium</taxon>
    </lineage>
</organism>
<comment type="caution">
    <text evidence="7">The sequence shown here is derived from an EMBL/GenBank/DDBJ whole genome shotgun (WGS) entry which is preliminary data.</text>
</comment>
<evidence type="ECO:0000313" key="7">
    <source>
        <dbReference type="EMBL" id="MBC3810072.1"/>
    </source>
</evidence>
<protein>
    <submittedName>
        <fullName evidence="7">M20 family peptidase</fullName>
    </submittedName>
</protein>
<name>A0ABR6XBE8_9BURK</name>
<dbReference type="InterPro" id="IPR002933">
    <property type="entry name" value="Peptidase_M20"/>
</dbReference>
<dbReference type="PANTHER" id="PTHR45962">
    <property type="entry name" value="N-FATTY-ACYL-AMINO ACID SYNTHASE/HYDROLASE PM20D1"/>
    <property type="match status" value="1"/>
</dbReference>
<dbReference type="CDD" id="cd05674">
    <property type="entry name" value="M20_yscS"/>
    <property type="match status" value="1"/>
</dbReference>
<dbReference type="InterPro" id="IPR036264">
    <property type="entry name" value="Bact_exopeptidase_dim_dom"/>
</dbReference>
<dbReference type="SUPFAM" id="SSF53187">
    <property type="entry name" value="Zn-dependent exopeptidases"/>
    <property type="match status" value="1"/>
</dbReference>
<dbReference type="SUPFAM" id="SSF55031">
    <property type="entry name" value="Bacterial exopeptidase dimerisation domain"/>
    <property type="match status" value="1"/>
</dbReference>
<dbReference type="Pfam" id="PF01546">
    <property type="entry name" value="Peptidase_M20"/>
    <property type="match status" value="1"/>
</dbReference>
<evidence type="ECO:0000256" key="3">
    <source>
        <dbReference type="ARBA" id="ARBA00022723"/>
    </source>
</evidence>
<keyword evidence="2" id="KW-0645">Protease</keyword>
<keyword evidence="5" id="KW-0862">Zinc</keyword>
<proteinExistence type="inferred from homology"/>
<dbReference type="PROSITE" id="PS00758">
    <property type="entry name" value="ARGE_DAPE_CPG2_1"/>
    <property type="match status" value="1"/>
</dbReference>
<gene>
    <name evidence="7" type="ORF">H8K26_01345</name>
</gene>
<dbReference type="RefSeq" id="WP_190476803.1">
    <property type="nucleotide sequence ID" value="NZ_JACOFT010000001.1"/>
</dbReference>